<evidence type="ECO:0000313" key="1">
    <source>
        <dbReference type="EMBL" id="RZC73395.1"/>
    </source>
</evidence>
<dbReference type="AlphaFoldDB" id="A0A4Y7KNC3"/>
<organism evidence="1 2">
    <name type="scientific">Papaver somniferum</name>
    <name type="common">Opium poppy</name>
    <dbReference type="NCBI Taxonomy" id="3469"/>
    <lineage>
        <taxon>Eukaryota</taxon>
        <taxon>Viridiplantae</taxon>
        <taxon>Streptophyta</taxon>
        <taxon>Embryophyta</taxon>
        <taxon>Tracheophyta</taxon>
        <taxon>Spermatophyta</taxon>
        <taxon>Magnoliopsida</taxon>
        <taxon>Ranunculales</taxon>
        <taxon>Papaveraceae</taxon>
        <taxon>Papaveroideae</taxon>
        <taxon>Papaver</taxon>
    </lineage>
</organism>
<sequence length="79" mass="8787">MANRILMVSSQGCGSNYHPRRSPRLIQPAQLEELTERKPLLHLSQGYNNQSYGWGRCDGCSSISTKSALNEASHSHRCA</sequence>
<name>A0A4Y7KNC3_PAPSO</name>
<dbReference type="Proteomes" id="UP000316621">
    <property type="component" value="Chromosome 8"/>
</dbReference>
<keyword evidence="2" id="KW-1185">Reference proteome</keyword>
<proteinExistence type="predicted"/>
<dbReference type="Gramene" id="RZC73395">
    <property type="protein sequence ID" value="RZC73395"/>
    <property type="gene ID" value="C5167_048878"/>
</dbReference>
<accession>A0A4Y7KNC3</accession>
<dbReference type="EMBL" id="CM010722">
    <property type="protein sequence ID" value="RZC73395.1"/>
    <property type="molecule type" value="Genomic_DNA"/>
</dbReference>
<protein>
    <submittedName>
        <fullName evidence="1">Uncharacterized protein</fullName>
    </submittedName>
</protein>
<gene>
    <name evidence="1" type="ORF">C5167_048878</name>
</gene>
<reference evidence="1 2" key="1">
    <citation type="journal article" date="2018" name="Science">
        <title>The opium poppy genome and morphinan production.</title>
        <authorList>
            <person name="Guo L."/>
            <person name="Winzer T."/>
            <person name="Yang X."/>
            <person name="Li Y."/>
            <person name="Ning Z."/>
            <person name="He Z."/>
            <person name="Teodor R."/>
            <person name="Lu Y."/>
            <person name="Bowser T.A."/>
            <person name="Graham I.A."/>
            <person name="Ye K."/>
        </authorList>
    </citation>
    <scope>NUCLEOTIDE SEQUENCE [LARGE SCALE GENOMIC DNA]</scope>
    <source>
        <strain evidence="2">cv. HN1</strain>
        <tissue evidence="1">Leaves</tissue>
    </source>
</reference>
<evidence type="ECO:0000313" key="2">
    <source>
        <dbReference type="Proteomes" id="UP000316621"/>
    </source>
</evidence>